<name>A0AAE5C4Y8_9HYPH</name>
<organism evidence="2 3">
    <name type="scientific">Rhizobium ruizarguesonis</name>
    <dbReference type="NCBI Taxonomy" id="2081791"/>
    <lineage>
        <taxon>Bacteria</taxon>
        <taxon>Pseudomonadati</taxon>
        <taxon>Pseudomonadota</taxon>
        <taxon>Alphaproteobacteria</taxon>
        <taxon>Hyphomicrobiales</taxon>
        <taxon>Rhizobiaceae</taxon>
        <taxon>Rhizobium/Agrobacterium group</taxon>
        <taxon>Rhizobium</taxon>
    </lineage>
</organism>
<dbReference type="GeneID" id="84673437"/>
<proteinExistence type="predicted"/>
<dbReference type="EMBL" id="WUFC01000028">
    <property type="protein sequence ID" value="NEI51477.1"/>
    <property type="molecule type" value="Genomic_DNA"/>
</dbReference>
<dbReference type="SUPFAM" id="SSF51658">
    <property type="entry name" value="Xylose isomerase-like"/>
    <property type="match status" value="1"/>
</dbReference>
<evidence type="ECO:0000313" key="3">
    <source>
        <dbReference type="Proteomes" id="UP000661163"/>
    </source>
</evidence>
<dbReference type="PANTHER" id="PTHR12110">
    <property type="entry name" value="HYDROXYPYRUVATE ISOMERASE"/>
    <property type="match status" value="1"/>
</dbReference>
<accession>A0AAE5C4Y8</accession>
<dbReference type="RefSeq" id="WP_130655451.1">
    <property type="nucleotide sequence ID" value="NZ_CP071680.1"/>
</dbReference>
<dbReference type="InterPro" id="IPR013022">
    <property type="entry name" value="Xyl_isomerase-like_TIM-brl"/>
</dbReference>
<protein>
    <submittedName>
        <fullName evidence="2">TIM barrel protein</fullName>
    </submittedName>
</protein>
<dbReference type="Pfam" id="PF01261">
    <property type="entry name" value="AP_endonuc_2"/>
    <property type="match status" value="1"/>
</dbReference>
<reference evidence="2 3" key="1">
    <citation type="submission" date="2019-12" db="EMBL/GenBank/DDBJ databases">
        <title>Rhizobium genotypes associated with high levels of biological nitrogen fixation by grain legumes in a temperate-maritime cropping system.</title>
        <authorList>
            <person name="Maluk M."/>
            <person name="Francesc Ferrando Molina F."/>
            <person name="Lopez Del Egido L."/>
            <person name="Lafos M."/>
            <person name="Langarica-Fuentes A."/>
            <person name="Gebre Yohannes G."/>
            <person name="Young M.W."/>
            <person name="Martin P."/>
            <person name="Gantlett R."/>
            <person name="Kenicer G."/>
            <person name="Hawes C."/>
            <person name="Begg G.S."/>
            <person name="Quilliam R.S."/>
            <person name="Squire G.R."/>
            <person name="Poole P.S."/>
            <person name="Young P.W."/>
            <person name="Iannetta P.M."/>
            <person name="James E.K."/>
        </authorList>
    </citation>
    <scope>NUCLEOTIDE SEQUENCE [LARGE SCALE GENOMIC DNA]</scope>
    <source>
        <strain evidence="2 3">JHI985</strain>
    </source>
</reference>
<evidence type="ECO:0000259" key="1">
    <source>
        <dbReference type="Pfam" id="PF01261"/>
    </source>
</evidence>
<feature type="domain" description="Xylose isomerase-like TIM barrel" evidence="1">
    <location>
        <begin position="25"/>
        <end position="260"/>
    </location>
</feature>
<dbReference type="Gene3D" id="3.20.20.150">
    <property type="entry name" value="Divalent-metal-dependent TIM barrel enzymes"/>
    <property type="match status" value="1"/>
</dbReference>
<dbReference type="InterPro" id="IPR036237">
    <property type="entry name" value="Xyl_isomerase-like_sf"/>
</dbReference>
<evidence type="ECO:0000313" key="2">
    <source>
        <dbReference type="EMBL" id="NEI51477.1"/>
    </source>
</evidence>
<dbReference type="Proteomes" id="UP000661163">
    <property type="component" value="Unassembled WGS sequence"/>
</dbReference>
<comment type="caution">
    <text evidence="2">The sequence shown here is derived from an EMBL/GenBank/DDBJ whole genome shotgun (WGS) entry which is preliminary data.</text>
</comment>
<sequence length="290" mass="32498">MKYPTEKRMLWLSQVRSVPYRQRVELAAKNGFGWLSTSPMDYKNTRAGGLSDKDIRSIAADNDVRLSYLDPLTSWVPDGLTPGEDPDIKPYLETTPDDFFRIAEALQVDRIHLIGSFPEGRYTLDELTGHYAALCDRAAENGLKCLIEAMPLWGLKTVDEVWTIVRDAGRKNSGIIFDTWHYVRGGRNDALLKEIPVGTFDTVQIADGPLVCPPGRSMKRDCLSYRVPIGQGEIPNLEILKILKDAGHIESVGPEIFSDALDKLEGDEIMSRLMPGFEALLQELARHEPL</sequence>
<dbReference type="PANTHER" id="PTHR12110:SF48">
    <property type="entry name" value="BLL3656 PROTEIN"/>
    <property type="match status" value="1"/>
</dbReference>
<gene>
    <name evidence="2" type="ORF">GR217_27860</name>
</gene>
<dbReference type="InterPro" id="IPR050312">
    <property type="entry name" value="IolE/XylAMocC-like"/>
</dbReference>
<dbReference type="AlphaFoldDB" id="A0AAE5C4Y8"/>